<evidence type="ECO:0000313" key="1">
    <source>
        <dbReference type="EMBL" id="MBT4870206.1"/>
    </source>
</evidence>
<dbReference type="AlphaFoldDB" id="A0A8T5GF91"/>
<protein>
    <submittedName>
        <fullName evidence="1">Uncharacterized protein</fullName>
    </submittedName>
</protein>
<organism evidence="1 2">
    <name type="scientific">Candidatus Iainarchaeum sp</name>
    <dbReference type="NCBI Taxonomy" id="3101447"/>
    <lineage>
        <taxon>Archaea</taxon>
        <taxon>Candidatus Iainarchaeota</taxon>
        <taxon>Candidatus Iainarchaeia</taxon>
        <taxon>Candidatus Iainarchaeales</taxon>
        <taxon>Candidatus Iainarchaeaceae</taxon>
        <taxon>Candidatus Iainarchaeum</taxon>
    </lineage>
</organism>
<reference evidence="1" key="1">
    <citation type="journal article" date="2021" name="ISME J.">
        <title>Mercury methylation by metabolically versatile and cosmopolitan marine bacteria.</title>
        <authorList>
            <person name="Lin H."/>
            <person name="Ascher D.B."/>
            <person name="Myung Y."/>
            <person name="Lamborg C.H."/>
            <person name="Hallam S.J."/>
            <person name="Gionfriddo C.M."/>
            <person name="Holt K.E."/>
            <person name="Moreau J.W."/>
        </authorList>
    </citation>
    <scope>NUCLEOTIDE SEQUENCE</scope>
    <source>
        <strain evidence="1">SI075_bin30</strain>
    </source>
</reference>
<comment type="caution">
    <text evidence="1">The sequence shown here is derived from an EMBL/GenBank/DDBJ whole genome shotgun (WGS) entry which is preliminary data.</text>
</comment>
<evidence type="ECO:0000313" key="2">
    <source>
        <dbReference type="Proteomes" id="UP000722459"/>
    </source>
</evidence>
<dbReference type="Proteomes" id="UP000722459">
    <property type="component" value="Unassembled WGS sequence"/>
</dbReference>
<proteinExistence type="predicted"/>
<name>A0A8T5GF91_9ARCH</name>
<gene>
    <name evidence="1" type="ORF">HON47_01375</name>
</gene>
<sequence>MIKMRRSKLGVRVAKAKKARLSATEFEQANARLQAIKKEVGSQGMKYFPAMEKTLKTTLKFIPKQIIEKVLQKTGKTYGEYIQGIYSRVLFVPQSWFREMEQLTGHGSKNLRALFFNGHFILPANKARLTETVSFFLMHEFVHGFDMVSGIKRNSVSIEALAYSIQLFSYGEKAGAEAIKDYSPVGELYGDRKTGLETGREAAKAAIELKSKMGALTVEKFFHTLFTMGNIDSKRIGMLKRELLK</sequence>
<dbReference type="EMBL" id="JABJNZ010000021">
    <property type="protein sequence ID" value="MBT4870206.1"/>
    <property type="molecule type" value="Genomic_DNA"/>
</dbReference>
<accession>A0A8T5GF91</accession>